<proteinExistence type="predicted"/>
<feature type="region of interest" description="Disordered" evidence="5">
    <location>
        <begin position="226"/>
        <end position="245"/>
    </location>
</feature>
<feature type="compositionally biased region" description="Basic and acidic residues" evidence="5">
    <location>
        <begin position="60"/>
        <end position="78"/>
    </location>
</feature>
<keyword evidence="1" id="KW-0597">Phosphoprotein</keyword>
<dbReference type="SUPFAM" id="SSF50978">
    <property type="entry name" value="WD40 repeat-like"/>
    <property type="match status" value="1"/>
</dbReference>
<keyword evidence="7" id="KW-1185">Reference proteome</keyword>
<dbReference type="EMBL" id="LIAE01010112">
    <property type="protein sequence ID" value="PAV66359.1"/>
    <property type="molecule type" value="Genomic_DNA"/>
</dbReference>
<comment type="caution">
    <text evidence="6">The sequence shown here is derived from an EMBL/GenBank/DDBJ whole genome shotgun (WGS) entry which is preliminary data.</text>
</comment>
<dbReference type="STRING" id="2018661.A0A2A2JXS7"/>
<dbReference type="PROSITE" id="PS50082">
    <property type="entry name" value="WD_REPEATS_2"/>
    <property type="match status" value="2"/>
</dbReference>
<dbReference type="PROSITE" id="PS50294">
    <property type="entry name" value="WD_REPEATS_REGION"/>
    <property type="match status" value="1"/>
</dbReference>
<feature type="repeat" description="WD" evidence="4">
    <location>
        <begin position="372"/>
        <end position="414"/>
    </location>
</feature>
<dbReference type="InterPro" id="IPR015943">
    <property type="entry name" value="WD40/YVTN_repeat-like_dom_sf"/>
</dbReference>
<dbReference type="Proteomes" id="UP000218231">
    <property type="component" value="Unassembled WGS sequence"/>
</dbReference>
<dbReference type="SMART" id="SM00320">
    <property type="entry name" value="WD40"/>
    <property type="match status" value="5"/>
</dbReference>
<feature type="region of interest" description="Disordered" evidence="5">
    <location>
        <begin position="34"/>
        <end position="78"/>
    </location>
</feature>
<dbReference type="PROSITE" id="PS00678">
    <property type="entry name" value="WD_REPEATS_1"/>
    <property type="match status" value="1"/>
</dbReference>
<dbReference type="InterPro" id="IPR001680">
    <property type="entry name" value="WD40_rpt"/>
</dbReference>
<sequence>MEDLRMVPDLLWIARGVAKSVPNKVKLDPAELQQLIQGSGNLDDESGEEEGEPMEEETPAEEKSAETDSDAKYRKHDIDDDKVEEAYLKDFDAEGEENAMRGVAMYASNKDDPYITQQVDSDEEEEKDDILIKPNDNLVAVAKVVKDEYNLDIYVYNQTNDDWYCHHHYILEAPPLCLETIQHDPGNDETGKGNLIALGTMDTKINIWDLDVMNACMPIVTLGEKPASKEGKSRKKRDGSQQGHSDAVISLSWNRNTPHVLASGGADQQIVLWDLDEAKAAQILPPRGAEVQTIQWHANEDTILLAGMMNGTVQIIDCRDNESPPVAEWKFGGQIEKVIWNHFDLQQAIVTTDEGLLSIIDTRKSNQVLSEARAHEGGVSGVSLSLITKGLLATAGEDQMLCIWKIEDSGALTKIHSTKLNLGELHSLKFNPDIGSILAVGGSAGELVRIIDLNKFEAVGSAFT</sequence>
<dbReference type="GO" id="GO:0005634">
    <property type="term" value="C:nucleus"/>
    <property type="evidence" value="ECO:0007669"/>
    <property type="project" value="TreeGrafter"/>
</dbReference>
<evidence type="ECO:0000256" key="5">
    <source>
        <dbReference type="SAM" id="MobiDB-lite"/>
    </source>
</evidence>
<dbReference type="AlphaFoldDB" id="A0A2A2JXS7"/>
<dbReference type="PANTHER" id="PTHR14091">
    <property type="entry name" value="PERIODIC TRYPTOPHAN PROTEIN 1"/>
    <property type="match status" value="1"/>
</dbReference>
<feature type="repeat" description="WD" evidence="4">
    <location>
        <begin position="241"/>
        <end position="283"/>
    </location>
</feature>
<dbReference type="InterPro" id="IPR044285">
    <property type="entry name" value="PWP1"/>
</dbReference>
<evidence type="ECO:0000256" key="4">
    <source>
        <dbReference type="PROSITE-ProRule" id="PRU00221"/>
    </source>
</evidence>
<feature type="compositionally biased region" description="Acidic residues" evidence="5">
    <location>
        <begin position="42"/>
        <end position="59"/>
    </location>
</feature>
<organism evidence="6 7">
    <name type="scientific">Diploscapter pachys</name>
    <dbReference type="NCBI Taxonomy" id="2018661"/>
    <lineage>
        <taxon>Eukaryota</taxon>
        <taxon>Metazoa</taxon>
        <taxon>Ecdysozoa</taxon>
        <taxon>Nematoda</taxon>
        <taxon>Chromadorea</taxon>
        <taxon>Rhabditida</taxon>
        <taxon>Rhabditina</taxon>
        <taxon>Rhabditomorpha</taxon>
        <taxon>Rhabditoidea</taxon>
        <taxon>Rhabditidae</taxon>
        <taxon>Diploscapter</taxon>
    </lineage>
</organism>
<accession>A0A2A2JXS7</accession>
<evidence type="ECO:0000256" key="1">
    <source>
        <dbReference type="ARBA" id="ARBA00022553"/>
    </source>
</evidence>
<keyword evidence="3" id="KW-0677">Repeat</keyword>
<evidence type="ECO:0000256" key="3">
    <source>
        <dbReference type="ARBA" id="ARBA00022737"/>
    </source>
</evidence>
<dbReference type="OrthoDB" id="270624at2759"/>
<dbReference type="InterPro" id="IPR036322">
    <property type="entry name" value="WD40_repeat_dom_sf"/>
</dbReference>
<dbReference type="InterPro" id="IPR019775">
    <property type="entry name" value="WD40_repeat_CS"/>
</dbReference>
<name>A0A2A2JXS7_9BILA</name>
<keyword evidence="2 4" id="KW-0853">WD repeat</keyword>
<gene>
    <name evidence="6" type="ORF">WR25_09529</name>
</gene>
<dbReference type="Gene3D" id="2.130.10.10">
    <property type="entry name" value="YVTN repeat-like/Quinoprotein amine dehydrogenase"/>
    <property type="match status" value="1"/>
</dbReference>
<evidence type="ECO:0000256" key="2">
    <source>
        <dbReference type="ARBA" id="ARBA00022574"/>
    </source>
</evidence>
<evidence type="ECO:0000313" key="7">
    <source>
        <dbReference type="Proteomes" id="UP000218231"/>
    </source>
</evidence>
<dbReference type="PANTHER" id="PTHR14091:SF0">
    <property type="entry name" value="PERIODIC TRYPTOPHAN PROTEIN 1 HOMOLOG"/>
    <property type="match status" value="1"/>
</dbReference>
<protein>
    <submittedName>
        <fullName evidence="6">Uncharacterized protein</fullName>
    </submittedName>
</protein>
<evidence type="ECO:0000313" key="6">
    <source>
        <dbReference type="EMBL" id="PAV66359.1"/>
    </source>
</evidence>
<dbReference type="GO" id="GO:0006364">
    <property type="term" value="P:rRNA processing"/>
    <property type="evidence" value="ECO:0007669"/>
    <property type="project" value="InterPro"/>
</dbReference>
<reference evidence="6 7" key="1">
    <citation type="journal article" date="2017" name="Curr. Biol.">
        <title>Genome architecture and evolution of a unichromosomal asexual nematode.</title>
        <authorList>
            <person name="Fradin H."/>
            <person name="Zegar C."/>
            <person name="Gutwein M."/>
            <person name="Lucas J."/>
            <person name="Kovtun M."/>
            <person name="Corcoran D."/>
            <person name="Baugh L.R."/>
            <person name="Kiontke K."/>
            <person name="Gunsalus K."/>
            <person name="Fitch D.H."/>
            <person name="Piano F."/>
        </authorList>
    </citation>
    <scope>NUCLEOTIDE SEQUENCE [LARGE SCALE GENOMIC DNA]</scope>
    <source>
        <strain evidence="6">PF1309</strain>
    </source>
</reference>
<dbReference type="Pfam" id="PF00400">
    <property type="entry name" value="WD40"/>
    <property type="match status" value="1"/>
</dbReference>